<reference evidence="1 2" key="2">
    <citation type="journal article" date="2022" name="Mol. Ecol. Resour.">
        <title>The genomes of chicory, endive, great burdock and yacon provide insights into Asteraceae paleo-polyploidization history and plant inulin production.</title>
        <authorList>
            <person name="Fan W."/>
            <person name="Wang S."/>
            <person name="Wang H."/>
            <person name="Wang A."/>
            <person name="Jiang F."/>
            <person name="Liu H."/>
            <person name="Zhao H."/>
            <person name="Xu D."/>
            <person name="Zhang Y."/>
        </authorList>
    </citation>
    <scope>NUCLEOTIDE SEQUENCE [LARGE SCALE GENOMIC DNA]</scope>
    <source>
        <strain evidence="2">cv. Yunnan</strain>
        <tissue evidence="1">Leaves</tissue>
    </source>
</reference>
<keyword evidence="2" id="KW-1185">Reference proteome</keyword>
<name>A0ACB9JDA3_9ASTR</name>
<sequence>MERLKPSTIVTSAAAAPKISTTRRRKQKIVVIMGATGAGKSRLSIDFGTRFFKNSEIINSDKMQVYSGLDITTNKITMQERFGVPHHLLGVIDPAKSPFTPSDFRKVGSEIISDVKSRRGLPLVVGGSNSFIYSLFAKRYDPEADVFNGLDPDPVSLELRYDCCFIWVDVCFPVLNRYLSKRVDEMLESGMFEELVEFFRSGECESVNWSGLGQAIGIPEFETYFRNFPGYRRVDGADSEEDVTRLTEGYNEAVRRIKDNTCQLAKKQVSKILRLRDAGWEVKRIDATEAFRAVMTAESGGTRVAEIWEKQVVEPSVKIVKQFLDE</sequence>
<evidence type="ECO:0000313" key="1">
    <source>
        <dbReference type="EMBL" id="KAI3818294.1"/>
    </source>
</evidence>
<dbReference type="EMBL" id="CM042021">
    <property type="protein sequence ID" value="KAI3818294.1"/>
    <property type="molecule type" value="Genomic_DNA"/>
</dbReference>
<accession>A0ACB9JDA3</accession>
<evidence type="ECO:0000313" key="2">
    <source>
        <dbReference type="Proteomes" id="UP001056120"/>
    </source>
</evidence>
<organism evidence="1 2">
    <name type="scientific">Smallanthus sonchifolius</name>
    <dbReference type="NCBI Taxonomy" id="185202"/>
    <lineage>
        <taxon>Eukaryota</taxon>
        <taxon>Viridiplantae</taxon>
        <taxon>Streptophyta</taxon>
        <taxon>Embryophyta</taxon>
        <taxon>Tracheophyta</taxon>
        <taxon>Spermatophyta</taxon>
        <taxon>Magnoliopsida</taxon>
        <taxon>eudicotyledons</taxon>
        <taxon>Gunneridae</taxon>
        <taxon>Pentapetalae</taxon>
        <taxon>asterids</taxon>
        <taxon>campanulids</taxon>
        <taxon>Asterales</taxon>
        <taxon>Asteraceae</taxon>
        <taxon>Asteroideae</taxon>
        <taxon>Heliantheae alliance</taxon>
        <taxon>Millerieae</taxon>
        <taxon>Smallanthus</taxon>
    </lineage>
</organism>
<proteinExistence type="predicted"/>
<gene>
    <name evidence="1" type="ORF">L1987_12098</name>
</gene>
<comment type="caution">
    <text evidence="1">The sequence shown here is derived from an EMBL/GenBank/DDBJ whole genome shotgun (WGS) entry which is preliminary data.</text>
</comment>
<dbReference type="Proteomes" id="UP001056120">
    <property type="component" value="Linkage Group LG04"/>
</dbReference>
<protein>
    <submittedName>
        <fullName evidence="1">Uncharacterized protein</fullName>
    </submittedName>
</protein>
<reference evidence="2" key="1">
    <citation type="journal article" date="2022" name="Mol. Ecol. Resour.">
        <title>The genomes of chicory, endive, great burdock and yacon provide insights into Asteraceae palaeo-polyploidization history and plant inulin production.</title>
        <authorList>
            <person name="Fan W."/>
            <person name="Wang S."/>
            <person name="Wang H."/>
            <person name="Wang A."/>
            <person name="Jiang F."/>
            <person name="Liu H."/>
            <person name="Zhao H."/>
            <person name="Xu D."/>
            <person name="Zhang Y."/>
        </authorList>
    </citation>
    <scope>NUCLEOTIDE SEQUENCE [LARGE SCALE GENOMIC DNA]</scope>
    <source>
        <strain evidence="2">cv. Yunnan</strain>
    </source>
</reference>